<protein>
    <recommendedName>
        <fullName evidence="3">Peptide chain release factor 1</fullName>
    </recommendedName>
</protein>
<dbReference type="InterPro" id="IPR042226">
    <property type="entry name" value="eFR1_2_sf"/>
</dbReference>
<comment type="caution">
    <text evidence="1">The sequence shown here is derived from an EMBL/GenBank/DDBJ whole genome shotgun (WGS) entry which is preliminary data.</text>
</comment>
<keyword evidence="2" id="KW-1185">Reference proteome</keyword>
<evidence type="ECO:0000313" key="1">
    <source>
        <dbReference type="EMBL" id="NYE44978.1"/>
    </source>
</evidence>
<dbReference type="SUPFAM" id="SSF53137">
    <property type="entry name" value="Translational machinery components"/>
    <property type="match status" value="1"/>
</dbReference>
<organism evidence="1 2">
    <name type="scientific">Spinactinospora alkalitolerans</name>
    <dbReference type="NCBI Taxonomy" id="687207"/>
    <lineage>
        <taxon>Bacteria</taxon>
        <taxon>Bacillati</taxon>
        <taxon>Actinomycetota</taxon>
        <taxon>Actinomycetes</taxon>
        <taxon>Streptosporangiales</taxon>
        <taxon>Nocardiopsidaceae</taxon>
        <taxon>Spinactinospora</taxon>
    </lineage>
</organism>
<evidence type="ECO:0000313" key="2">
    <source>
        <dbReference type="Proteomes" id="UP000589036"/>
    </source>
</evidence>
<evidence type="ECO:0008006" key="3">
    <source>
        <dbReference type="Google" id="ProtNLM"/>
    </source>
</evidence>
<gene>
    <name evidence="1" type="ORF">HDA32_000098</name>
</gene>
<dbReference type="Pfam" id="PF18844">
    <property type="entry name" value="baeRF_family2"/>
    <property type="match status" value="1"/>
</dbReference>
<accession>A0A852TM14</accession>
<name>A0A852TM14_9ACTN</name>
<sequence length="367" mass="39058">MELGLLEPLYAVSGPIASVYLDTTWAVQGANREIDLRWRGLRDELAEAGADEATLKALDGVYGGVKGVPGPQGEALFAAEGRVLAAHTLSRPPRRDHASWMALPDPLDLVADRDNGLPYVVVATDRVGADVHAYPTYGGPVEERSFSGSTLHVQKVSAGGWSQKHYERNTEETWTKNAAQVAEDVEAAASDVSAEAVFVGGDERAIGKLKEHLSERVLGILVELPSGGRSDYTALASLRDSLEERLSETVAAVRAEKTSEFTQSLGRDLAVQGLAATAEALRSAQVDTLLLHPVRLDDQELWGSADDPMEVSAERDRLTDPGNAVRASASALLLRAAYATDASFGTLPGEGDAEDGTGALLRFATEE</sequence>
<dbReference type="EMBL" id="JACCCC010000001">
    <property type="protein sequence ID" value="NYE44978.1"/>
    <property type="molecule type" value="Genomic_DNA"/>
</dbReference>
<dbReference type="Proteomes" id="UP000589036">
    <property type="component" value="Unassembled WGS sequence"/>
</dbReference>
<proteinExistence type="predicted"/>
<dbReference type="AlphaFoldDB" id="A0A852TM14"/>
<reference evidence="1 2" key="1">
    <citation type="submission" date="2020-07" db="EMBL/GenBank/DDBJ databases">
        <title>Sequencing the genomes of 1000 actinobacteria strains.</title>
        <authorList>
            <person name="Klenk H.-P."/>
        </authorList>
    </citation>
    <scope>NUCLEOTIDE SEQUENCE [LARGE SCALE GENOMIC DNA]</scope>
    <source>
        <strain evidence="1 2">CXB654</strain>
    </source>
</reference>
<dbReference type="Gene3D" id="3.30.420.60">
    <property type="entry name" value="eRF1 domain 2"/>
    <property type="match status" value="1"/>
</dbReference>
<dbReference type="RefSeq" id="WP_179641282.1">
    <property type="nucleotide sequence ID" value="NZ_BAAAYY010000005.1"/>
</dbReference>
<dbReference type="InterPro" id="IPR040701">
    <property type="entry name" value="Bact_RF_family2"/>
</dbReference>